<dbReference type="OrthoDB" id="645489at2759"/>
<dbReference type="Pfam" id="PF05699">
    <property type="entry name" value="Dimer_Tnp_hAT"/>
    <property type="match status" value="1"/>
</dbReference>
<dbReference type="Proteomes" id="UP001151529">
    <property type="component" value="Chromosome 16"/>
</dbReference>
<evidence type="ECO:0000256" key="8">
    <source>
        <dbReference type="SAM" id="MobiDB-lite"/>
    </source>
</evidence>
<accession>A0A9Q0ZWH3</accession>
<gene>
    <name evidence="10" type="ORF">OIU85_000159</name>
</gene>
<dbReference type="Pfam" id="PF04937">
    <property type="entry name" value="DUF659"/>
    <property type="match status" value="1"/>
</dbReference>
<evidence type="ECO:0000313" key="11">
    <source>
        <dbReference type="Proteomes" id="UP001151529"/>
    </source>
</evidence>
<reference evidence="10" key="2">
    <citation type="journal article" date="2023" name="Int. J. Mol. Sci.">
        <title>De Novo Assembly and Annotation of 11 Diverse Shrub Willow (Salix) Genomes Reveals Novel Gene Organization in Sex-Linked Regions.</title>
        <authorList>
            <person name="Hyden B."/>
            <person name="Feng K."/>
            <person name="Yates T.B."/>
            <person name="Jawdy S."/>
            <person name="Cereghino C."/>
            <person name="Smart L.B."/>
            <person name="Muchero W."/>
        </authorList>
    </citation>
    <scope>NUCLEOTIDE SEQUENCE [LARGE SCALE GENOMIC DNA]</scope>
    <source>
        <tissue evidence="10">Shoot tip</tissue>
    </source>
</reference>
<dbReference type="PANTHER" id="PTHR32166">
    <property type="entry name" value="OSJNBA0013A04.12 PROTEIN"/>
    <property type="match status" value="1"/>
</dbReference>
<feature type="domain" description="BED-type" evidence="9">
    <location>
        <begin position="13"/>
        <end position="71"/>
    </location>
</feature>
<dbReference type="GO" id="GO:0005634">
    <property type="term" value="C:nucleus"/>
    <property type="evidence" value="ECO:0007669"/>
    <property type="project" value="UniProtKB-SubCell"/>
</dbReference>
<dbReference type="Pfam" id="PF02892">
    <property type="entry name" value="zf-BED"/>
    <property type="match status" value="1"/>
</dbReference>
<evidence type="ECO:0000256" key="6">
    <source>
        <dbReference type="ARBA" id="ARBA00023242"/>
    </source>
</evidence>
<comment type="caution">
    <text evidence="10">The sequence shown here is derived from an EMBL/GenBank/DDBJ whole genome shotgun (WGS) entry which is preliminary data.</text>
</comment>
<evidence type="ECO:0000256" key="4">
    <source>
        <dbReference type="ARBA" id="ARBA00022833"/>
    </source>
</evidence>
<evidence type="ECO:0000313" key="10">
    <source>
        <dbReference type="EMBL" id="KAJ6749488.1"/>
    </source>
</evidence>
<reference evidence="10" key="1">
    <citation type="submission" date="2022-11" db="EMBL/GenBank/DDBJ databases">
        <authorList>
            <person name="Hyden B.L."/>
            <person name="Feng K."/>
            <person name="Yates T."/>
            <person name="Jawdy S."/>
            <person name="Smart L.B."/>
            <person name="Muchero W."/>
        </authorList>
    </citation>
    <scope>NUCLEOTIDE SEQUENCE</scope>
    <source>
        <tissue evidence="10">Shoot tip</tissue>
    </source>
</reference>
<dbReference type="InterPro" id="IPR008906">
    <property type="entry name" value="HATC_C_dom"/>
</dbReference>
<name>A0A9Q0ZWH3_SALVM</name>
<dbReference type="EMBL" id="JAPFFL010000001">
    <property type="protein sequence ID" value="KAJ6749488.1"/>
    <property type="molecule type" value="Genomic_DNA"/>
</dbReference>
<keyword evidence="4" id="KW-0862">Zinc</keyword>
<keyword evidence="3 7" id="KW-0863">Zinc-finger</keyword>
<dbReference type="InterPro" id="IPR012337">
    <property type="entry name" value="RNaseH-like_sf"/>
</dbReference>
<protein>
    <recommendedName>
        <fullName evidence="9">BED-type domain-containing protein</fullName>
    </recommendedName>
</protein>
<dbReference type="InterPro" id="IPR007021">
    <property type="entry name" value="DUF659"/>
</dbReference>
<dbReference type="InterPro" id="IPR003656">
    <property type="entry name" value="Znf_BED"/>
</dbReference>
<dbReference type="GO" id="GO:0046983">
    <property type="term" value="F:protein dimerization activity"/>
    <property type="evidence" value="ECO:0007669"/>
    <property type="project" value="InterPro"/>
</dbReference>
<keyword evidence="6" id="KW-0539">Nucleus</keyword>
<dbReference type="GO" id="GO:0003677">
    <property type="term" value="F:DNA binding"/>
    <property type="evidence" value="ECO:0007669"/>
    <property type="project" value="UniProtKB-KW"/>
</dbReference>
<keyword evidence="2" id="KW-0479">Metal-binding</keyword>
<evidence type="ECO:0000256" key="3">
    <source>
        <dbReference type="ARBA" id="ARBA00022771"/>
    </source>
</evidence>
<organism evidence="10 11">
    <name type="scientific">Salix viminalis</name>
    <name type="common">Common osier</name>
    <name type="synonym">Basket willow</name>
    <dbReference type="NCBI Taxonomy" id="40686"/>
    <lineage>
        <taxon>Eukaryota</taxon>
        <taxon>Viridiplantae</taxon>
        <taxon>Streptophyta</taxon>
        <taxon>Embryophyta</taxon>
        <taxon>Tracheophyta</taxon>
        <taxon>Spermatophyta</taxon>
        <taxon>Magnoliopsida</taxon>
        <taxon>eudicotyledons</taxon>
        <taxon>Gunneridae</taxon>
        <taxon>Pentapetalae</taxon>
        <taxon>rosids</taxon>
        <taxon>fabids</taxon>
        <taxon>Malpighiales</taxon>
        <taxon>Salicaceae</taxon>
        <taxon>Saliceae</taxon>
        <taxon>Salix</taxon>
    </lineage>
</organism>
<evidence type="ECO:0000256" key="7">
    <source>
        <dbReference type="PROSITE-ProRule" id="PRU00027"/>
    </source>
</evidence>
<evidence type="ECO:0000256" key="5">
    <source>
        <dbReference type="ARBA" id="ARBA00023125"/>
    </source>
</evidence>
<sequence>MEEFLEPSSMTRKKQDLAWKHCQMFKEGKKTYLKCIYCGKMFKGGGIHRLKEHLAGRKGGGPMCRSVPPDVRLWTQQYLDGVIEKQNSHQLKILEEASIVNLPSSEVGMLSNPLGNFEGTPGTRRKKDVGWKHCEMLRNEKRVQIKCNYCAKLFKGGGIHRFKEHLAGRNSSGVRICTRVPSDVRALMLQHLSPIVAWQRKKRKSREEKLHNAHSLPRGEDSDIFADHSDDVNTSLEASAGCDLAEVNSDFLLDEEGTSNENLGKRKSRGSKTTSAIAPAAAHDADALTALALEKADNAINVTMGRFLYDIGASLDALDSSFFQPLIDAVFSGRSGVAAPSHQDFRGRILKSLVQEVKSDIEQYKTRWAKTGCSLLVEEWDSGSGITLLKFLVYCSKGTVFLKSVDASNLIYSTDGLYELLKQMVEEVGAGNVLQVITNGGEHYVASGKKLMDTFPSLYWAPCAARCIDQILEDFGKLEWINAVLEQAKSVTRFVYNNSAVLNLMRKYTSGSDIVRRGVTHSATNFTALKQMADFKLNLQTMVTSQEWMDCPYSKQPGGLSMLNVISNQSFWSSCISIIRLTNPLLQVLGTVRSEKRAAMGYVLSGIYRAKESIKRELVKREDYMVYWNILDHRIRLSKSYTCTRMPKEILGGRWQLELEILCYLIYLFIVADWWSTYGGACPNLARLAIRILSQTCSSFGCSHNHIHLEKVYRTRNCLQHQRLSDLVFVQYNLRLRQMVDGNKKHFPEDPVSFDDISIIEDWITQNEFSLEDDGSSDWMSLVPPSVNTMPLVPSTDESEDVATGFDDFEIFNGLNEVRDVK</sequence>
<dbReference type="GO" id="GO:0008270">
    <property type="term" value="F:zinc ion binding"/>
    <property type="evidence" value="ECO:0007669"/>
    <property type="project" value="UniProtKB-KW"/>
</dbReference>
<feature type="region of interest" description="Disordered" evidence="8">
    <location>
        <begin position="201"/>
        <end position="224"/>
    </location>
</feature>
<evidence type="ECO:0000256" key="2">
    <source>
        <dbReference type="ARBA" id="ARBA00022723"/>
    </source>
</evidence>
<keyword evidence="5" id="KW-0238">DNA-binding</keyword>
<feature type="domain" description="BED-type" evidence="9">
    <location>
        <begin position="125"/>
        <end position="184"/>
    </location>
</feature>
<evidence type="ECO:0000259" key="9">
    <source>
        <dbReference type="PROSITE" id="PS50808"/>
    </source>
</evidence>
<proteinExistence type="predicted"/>
<dbReference type="PROSITE" id="PS50808">
    <property type="entry name" value="ZF_BED"/>
    <property type="match status" value="2"/>
</dbReference>
<feature type="region of interest" description="Disordered" evidence="8">
    <location>
        <begin position="256"/>
        <end position="277"/>
    </location>
</feature>
<dbReference type="AlphaFoldDB" id="A0A9Q0ZWH3"/>
<evidence type="ECO:0000256" key="1">
    <source>
        <dbReference type="ARBA" id="ARBA00004123"/>
    </source>
</evidence>
<comment type="subcellular location">
    <subcellularLocation>
        <location evidence="1">Nucleus</location>
    </subcellularLocation>
</comment>
<feature type="compositionally biased region" description="Basic and acidic residues" evidence="8">
    <location>
        <begin position="205"/>
        <end position="224"/>
    </location>
</feature>
<keyword evidence="11" id="KW-1185">Reference proteome</keyword>
<dbReference type="PANTHER" id="PTHR32166:SF88">
    <property type="entry name" value="HAT TRANSPOSON SUPERFAMILY"/>
    <property type="match status" value="1"/>
</dbReference>
<dbReference type="SUPFAM" id="SSF53098">
    <property type="entry name" value="Ribonuclease H-like"/>
    <property type="match status" value="1"/>
</dbReference>